<keyword evidence="4 10" id="KW-0677">Repeat</keyword>
<dbReference type="GO" id="GO:0016787">
    <property type="term" value="F:hydrolase activity"/>
    <property type="evidence" value="ECO:0007669"/>
    <property type="project" value="UniProtKB-KW"/>
</dbReference>
<keyword evidence="12" id="KW-0378">Hydrolase</keyword>
<dbReference type="InterPro" id="IPR031166">
    <property type="entry name" value="G_ENGA"/>
</dbReference>
<dbReference type="HAMAP" id="MF_00195">
    <property type="entry name" value="GTPase_Der"/>
    <property type="match status" value="1"/>
</dbReference>
<dbReference type="EMBL" id="JALJRB010000037">
    <property type="protein sequence ID" value="MCJ8502957.1"/>
    <property type="molecule type" value="Genomic_DNA"/>
</dbReference>
<dbReference type="AlphaFoldDB" id="A0AA41R7I5"/>
<keyword evidence="6 8" id="KW-0342">GTP-binding</keyword>
<dbReference type="PANTHER" id="PTHR43834:SF6">
    <property type="entry name" value="GTPASE DER"/>
    <property type="match status" value="1"/>
</dbReference>
<evidence type="ECO:0000313" key="12">
    <source>
        <dbReference type="EMBL" id="MCJ8502957.1"/>
    </source>
</evidence>
<feature type="binding site" evidence="8">
    <location>
        <begin position="184"/>
        <end position="191"/>
    </location>
    <ligand>
        <name>GTP</name>
        <dbReference type="ChEBI" id="CHEBI:37565"/>
        <label>2</label>
    </ligand>
</feature>
<dbReference type="FunFam" id="3.30.300.20:FF:000004">
    <property type="entry name" value="GTPase Der"/>
    <property type="match status" value="1"/>
</dbReference>
<dbReference type="Gene3D" id="3.30.300.20">
    <property type="match status" value="1"/>
</dbReference>
<feature type="binding site" evidence="8">
    <location>
        <begin position="231"/>
        <end position="235"/>
    </location>
    <ligand>
        <name>GTP</name>
        <dbReference type="ChEBI" id="CHEBI:37565"/>
        <label>2</label>
    </ligand>
</feature>
<evidence type="ECO:0000259" key="11">
    <source>
        <dbReference type="PROSITE" id="PS51712"/>
    </source>
</evidence>
<comment type="subunit">
    <text evidence="8">Associates with the 50S ribosomal subunit.</text>
</comment>
<feature type="binding site" evidence="8">
    <location>
        <begin position="9"/>
        <end position="16"/>
    </location>
    <ligand>
        <name>GTP</name>
        <dbReference type="ChEBI" id="CHEBI:37565"/>
        <label>1</label>
    </ligand>
</feature>
<evidence type="ECO:0000256" key="4">
    <source>
        <dbReference type="ARBA" id="ARBA00022737"/>
    </source>
</evidence>
<comment type="function">
    <text evidence="8 10">GTPase that plays an essential role in the late steps of ribosome biogenesis.</text>
</comment>
<dbReference type="RefSeq" id="WP_246914571.1">
    <property type="nucleotide sequence ID" value="NZ_JALJRB010000037.1"/>
</dbReference>
<comment type="similarity">
    <text evidence="1 8 9 10">Belongs to the TRAFAC class TrmE-Era-EngA-EngB-Septin-like GTPase superfamily. EngA (Der) GTPase family.</text>
</comment>
<evidence type="ECO:0000256" key="6">
    <source>
        <dbReference type="ARBA" id="ARBA00023134"/>
    </source>
</evidence>
<dbReference type="NCBIfam" id="TIGR00231">
    <property type="entry name" value="small_GTP"/>
    <property type="match status" value="2"/>
</dbReference>
<dbReference type="PIRSF" id="PIRSF006485">
    <property type="entry name" value="GTP-binding_EngA"/>
    <property type="match status" value="1"/>
</dbReference>
<feature type="domain" description="EngA-type G" evidence="11">
    <location>
        <begin position="178"/>
        <end position="353"/>
    </location>
</feature>
<gene>
    <name evidence="8 12" type="primary">der</name>
    <name evidence="12" type="ORF">MRX98_20445</name>
</gene>
<protein>
    <recommendedName>
        <fullName evidence="2 8">GTPase Der</fullName>
    </recommendedName>
    <alternativeName>
        <fullName evidence="7 8">GTP-binding protein EngA</fullName>
    </alternativeName>
</protein>
<evidence type="ECO:0000256" key="7">
    <source>
        <dbReference type="ARBA" id="ARBA00032345"/>
    </source>
</evidence>
<dbReference type="InterPro" id="IPR005225">
    <property type="entry name" value="Small_GTP-bd"/>
</dbReference>
<dbReference type="GO" id="GO:0042254">
    <property type="term" value="P:ribosome biogenesis"/>
    <property type="evidence" value="ECO:0007669"/>
    <property type="project" value="UniProtKB-KW"/>
</dbReference>
<dbReference type="Gene3D" id="3.40.50.300">
    <property type="entry name" value="P-loop containing nucleotide triphosphate hydrolases"/>
    <property type="match status" value="2"/>
</dbReference>
<evidence type="ECO:0000313" key="13">
    <source>
        <dbReference type="Proteomes" id="UP001165427"/>
    </source>
</evidence>
<dbReference type="CDD" id="cd01894">
    <property type="entry name" value="EngA1"/>
    <property type="match status" value="1"/>
</dbReference>
<dbReference type="GO" id="GO:0005525">
    <property type="term" value="F:GTP binding"/>
    <property type="evidence" value="ECO:0007669"/>
    <property type="project" value="UniProtKB-UniRule"/>
</dbReference>
<evidence type="ECO:0000256" key="5">
    <source>
        <dbReference type="ARBA" id="ARBA00022741"/>
    </source>
</evidence>
<dbReference type="InterPro" id="IPR015946">
    <property type="entry name" value="KH_dom-like_a/b"/>
</dbReference>
<name>A0AA41R7I5_9BACT</name>
<reference evidence="12" key="1">
    <citation type="submission" date="2022-04" db="EMBL/GenBank/DDBJ databases">
        <title>Desulfatitalea alkaliphila sp. nov., a novel anaerobic sulfate-reducing bacterium isolated from terrestrial mud volcano, Taman Peninsula, Russia.</title>
        <authorList>
            <person name="Khomyakova M.A."/>
            <person name="Merkel A.Y."/>
            <person name="Slobodkin A.I."/>
        </authorList>
    </citation>
    <scope>NUCLEOTIDE SEQUENCE</scope>
    <source>
        <strain evidence="12">M08but</strain>
    </source>
</reference>
<proteinExistence type="inferred from homology"/>
<dbReference type="GO" id="GO:0043022">
    <property type="term" value="F:ribosome binding"/>
    <property type="evidence" value="ECO:0007669"/>
    <property type="project" value="TreeGrafter"/>
</dbReference>
<organism evidence="12 13">
    <name type="scientific">Desulfatitalea alkaliphila</name>
    <dbReference type="NCBI Taxonomy" id="2929485"/>
    <lineage>
        <taxon>Bacteria</taxon>
        <taxon>Pseudomonadati</taxon>
        <taxon>Thermodesulfobacteriota</taxon>
        <taxon>Desulfobacteria</taxon>
        <taxon>Desulfobacterales</taxon>
        <taxon>Desulfosarcinaceae</taxon>
        <taxon>Desulfatitalea</taxon>
    </lineage>
</organism>
<dbReference type="Pfam" id="PF14714">
    <property type="entry name" value="KH_dom-like"/>
    <property type="match status" value="1"/>
</dbReference>
<feature type="binding site" evidence="8">
    <location>
        <begin position="56"/>
        <end position="60"/>
    </location>
    <ligand>
        <name>GTP</name>
        <dbReference type="ChEBI" id="CHEBI:37565"/>
        <label>1</label>
    </ligand>
</feature>
<dbReference type="FunFam" id="3.40.50.300:FF:000057">
    <property type="entry name" value="GTPase Der"/>
    <property type="match status" value="1"/>
</dbReference>
<dbReference type="FunFam" id="3.40.50.300:FF:000040">
    <property type="entry name" value="GTPase Der"/>
    <property type="match status" value="1"/>
</dbReference>
<feature type="binding site" evidence="8">
    <location>
        <begin position="119"/>
        <end position="122"/>
    </location>
    <ligand>
        <name>GTP</name>
        <dbReference type="ChEBI" id="CHEBI:37565"/>
        <label>1</label>
    </ligand>
</feature>
<keyword evidence="3 8" id="KW-0690">Ribosome biogenesis</keyword>
<feature type="binding site" evidence="8">
    <location>
        <begin position="296"/>
        <end position="299"/>
    </location>
    <ligand>
        <name>GTP</name>
        <dbReference type="ChEBI" id="CHEBI:37565"/>
        <label>2</label>
    </ligand>
</feature>
<dbReference type="InterPro" id="IPR027417">
    <property type="entry name" value="P-loop_NTPase"/>
</dbReference>
<keyword evidence="5 8" id="KW-0547">Nucleotide-binding</keyword>
<dbReference type="InterPro" id="IPR032859">
    <property type="entry name" value="KH_dom-like"/>
</dbReference>
<dbReference type="PRINTS" id="PR00326">
    <property type="entry name" value="GTP1OBG"/>
</dbReference>
<evidence type="ECO:0000256" key="9">
    <source>
        <dbReference type="PROSITE-ProRule" id="PRU01049"/>
    </source>
</evidence>
<dbReference type="InterPro" id="IPR006073">
    <property type="entry name" value="GTP-bd"/>
</dbReference>
<dbReference type="Proteomes" id="UP001165427">
    <property type="component" value="Unassembled WGS sequence"/>
</dbReference>
<dbReference type="InterPro" id="IPR016484">
    <property type="entry name" value="GTPase_Der"/>
</dbReference>
<dbReference type="Pfam" id="PF01926">
    <property type="entry name" value="MMR_HSR1"/>
    <property type="match status" value="2"/>
</dbReference>
<dbReference type="PANTHER" id="PTHR43834">
    <property type="entry name" value="GTPASE DER"/>
    <property type="match status" value="1"/>
</dbReference>
<sequence length="463" mass="52088">MKPVVAIIGRPNVGKSTLFNRIVRRREAIVDNLPGVTRDRLYGEAVWDERPFLVVDTGGFLSGDDDPFAPHIRRQVEQAVAESDAVVMVLDGRQGLSPFDRDLTLRLRSADQPVFYVVNKIDGPAQEELLHDFYALGLEPLYSLSAEHGYGVPDFLDDLVAALPAPQPAPEQIDPEAVRVAVVGRPNAGKSSLINRLLGQERMVVSEVAGTTRDAVDTLLQRQGRAYRFIDTAGIRRKAKVDLKLEKFSIIKALKSLEACDVALIVLDAEQGVTEQDIRVAGYAHDRGCGAVFVANKWDLVDARTLTPHQFTRELRESARFLPHAPVLTVSALTGQRVAKIFPLIDSVFAQYTTRIGTGVINRIVTEAVQRNEPSMHKGRRLKFYYTTQVSERPPTFVTFVNHPEAVHFSYHRFLLNQIRLQTGLDQTPLRLIFRQRTGKIDFANWKKNKQKPKSKKTRRKKR</sequence>
<comment type="caution">
    <text evidence="12">The sequence shown here is derived from an EMBL/GenBank/DDBJ whole genome shotgun (WGS) entry which is preliminary data.</text>
</comment>
<dbReference type="PROSITE" id="PS51712">
    <property type="entry name" value="G_ENGA"/>
    <property type="match status" value="2"/>
</dbReference>
<evidence type="ECO:0000256" key="3">
    <source>
        <dbReference type="ARBA" id="ARBA00022517"/>
    </source>
</evidence>
<dbReference type="NCBIfam" id="TIGR03594">
    <property type="entry name" value="GTPase_EngA"/>
    <property type="match status" value="1"/>
</dbReference>
<accession>A0AA41R7I5</accession>
<evidence type="ECO:0000256" key="2">
    <source>
        <dbReference type="ARBA" id="ARBA00020953"/>
    </source>
</evidence>
<keyword evidence="13" id="KW-1185">Reference proteome</keyword>
<evidence type="ECO:0000256" key="1">
    <source>
        <dbReference type="ARBA" id="ARBA00008279"/>
    </source>
</evidence>
<evidence type="ECO:0000256" key="10">
    <source>
        <dbReference type="RuleBase" id="RU004481"/>
    </source>
</evidence>
<dbReference type="CDD" id="cd01895">
    <property type="entry name" value="EngA2"/>
    <property type="match status" value="1"/>
</dbReference>
<feature type="domain" description="EngA-type G" evidence="11">
    <location>
        <begin position="3"/>
        <end position="167"/>
    </location>
</feature>
<dbReference type="SUPFAM" id="SSF52540">
    <property type="entry name" value="P-loop containing nucleoside triphosphate hydrolases"/>
    <property type="match status" value="2"/>
</dbReference>
<evidence type="ECO:0000256" key="8">
    <source>
        <dbReference type="HAMAP-Rule" id="MF_00195"/>
    </source>
</evidence>